<dbReference type="SMART" id="SM00336">
    <property type="entry name" value="BBOX"/>
    <property type="match status" value="1"/>
</dbReference>
<protein>
    <recommendedName>
        <fullName evidence="6">B box-type domain-containing protein</fullName>
    </recommendedName>
</protein>
<feature type="compositionally biased region" description="Acidic residues" evidence="5">
    <location>
        <begin position="108"/>
        <end position="135"/>
    </location>
</feature>
<name>A0ABS8SWU3_DATST</name>
<dbReference type="PANTHER" id="PTHR31717">
    <property type="entry name" value="ZINC FINGER PROTEIN CONSTANS-LIKE 10"/>
    <property type="match status" value="1"/>
</dbReference>
<evidence type="ECO:0000259" key="6">
    <source>
        <dbReference type="PROSITE" id="PS50119"/>
    </source>
</evidence>
<accession>A0ABS8SWU3</accession>
<dbReference type="InterPro" id="IPR000315">
    <property type="entry name" value="Znf_B-box"/>
</dbReference>
<dbReference type="PANTHER" id="PTHR31717:SF127">
    <property type="entry name" value="B-BOX ZINC FINGER PROTEIN 23-LIKE"/>
    <property type="match status" value="1"/>
</dbReference>
<sequence>MSKKNCELCGKKRAKMYCESDQASLCWDCDSEVHSANFLVEKHSRNLLCHSCQKLTPWTASGPQLSPTFSVCSSCLVKPAAAVRLRDPTGDRSTGYGERVEENYQTGTDDEDEDEYGSESETDEYDDDDDGDGEDNGNQVVPLSSSPSSSSFSLPSPGRSVSSSGSYEDLSAAGDGGTTGAVSSSPWKRLRGTDCLHSEDEEDCSSGLNCHSLFEENKGTSSSIGFLRPMKMLRTSV</sequence>
<dbReference type="EMBL" id="JACEIK010000873">
    <property type="protein sequence ID" value="MCD7463261.1"/>
    <property type="molecule type" value="Genomic_DNA"/>
</dbReference>
<comment type="caution">
    <text evidence="7">The sequence shown here is derived from an EMBL/GenBank/DDBJ whole genome shotgun (WGS) entry which is preliminary data.</text>
</comment>
<feature type="compositionally biased region" description="Low complexity" evidence="5">
    <location>
        <begin position="141"/>
        <end position="166"/>
    </location>
</feature>
<keyword evidence="8" id="KW-1185">Reference proteome</keyword>
<feature type="region of interest" description="Disordered" evidence="5">
    <location>
        <begin position="86"/>
        <end position="188"/>
    </location>
</feature>
<dbReference type="Proteomes" id="UP000823775">
    <property type="component" value="Unassembled WGS sequence"/>
</dbReference>
<evidence type="ECO:0000313" key="7">
    <source>
        <dbReference type="EMBL" id="MCD7463261.1"/>
    </source>
</evidence>
<evidence type="ECO:0000256" key="4">
    <source>
        <dbReference type="PROSITE-ProRule" id="PRU00024"/>
    </source>
</evidence>
<evidence type="ECO:0000256" key="1">
    <source>
        <dbReference type="ARBA" id="ARBA00022723"/>
    </source>
</evidence>
<proteinExistence type="predicted"/>
<evidence type="ECO:0000256" key="5">
    <source>
        <dbReference type="SAM" id="MobiDB-lite"/>
    </source>
</evidence>
<gene>
    <name evidence="7" type="ORF">HAX54_050220</name>
</gene>
<dbReference type="InterPro" id="IPR049808">
    <property type="entry name" value="CONSTANS-like_Bbox1"/>
</dbReference>
<reference evidence="7 8" key="1">
    <citation type="journal article" date="2021" name="BMC Genomics">
        <title>Datura genome reveals duplications of psychoactive alkaloid biosynthetic genes and high mutation rate following tissue culture.</title>
        <authorList>
            <person name="Rajewski A."/>
            <person name="Carter-House D."/>
            <person name="Stajich J."/>
            <person name="Litt A."/>
        </authorList>
    </citation>
    <scope>NUCLEOTIDE SEQUENCE [LARGE SCALE GENOMIC DNA]</scope>
    <source>
        <strain evidence="7">AR-01</strain>
    </source>
</reference>
<keyword evidence="3" id="KW-0862">Zinc</keyword>
<organism evidence="7 8">
    <name type="scientific">Datura stramonium</name>
    <name type="common">Jimsonweed</name>
    <name type="synonym">Common thornapple</name>
    <dbReference type="NCBI Taxonomy" id="4076"/>
    <lineage>
        <taxon>Eukaryota</taxon>
        <taxon>Viridiplantae</taxon>
        <taxon>Streptophyta</taxon>
        <taxon>Embryophyta</taxon>
        <taxon>Tracheophyta</taxon>
        <taxon>Spermatophyta</taxon>
        <taxon>Magnoliopsida</taxon>
        <taxon>eudicotyledons</taxon>
        <taxon>Gunneridae</taxon>
        <taxon>Pentapetalae</taxon>
        <taxon>asterids</taxon>
        <taxon>lamiids</taxon>
        <taxon>Solanales</taxon>
        <taxon>Solanaceae</taxon>
        <taxon>Solanoideae</taxon>
        <taxon>Datureae</taxon>
        <taxon>Datura</taxon>
    </lineage>
</organism>
<evidence type="ECO:0000256" key="3">
    <source>
        <dbReference type="ARBA" id="ARBA00022833"/>
    </source>
</evidence>
<keyword evidence="2 4" id="KW-0863">Zinc-finger</keyword>
<dbReference type="PROSITE" id="PS50119">
    <property type="entry name" value="ZF_BBOX"/>
    <property type="match status" value="1"/>
</dbReference>
<dbReference type="Pfam" id="PF00643">
    <property type="entry name" value="zf-B_box"/>
    <property type="match status" value="1"/>
</dbReference>
<dbReference type="CDD" id="cd19821">
    <property type="entry name" value="Bbox1_BBX-like"/>
    <property type="match status" value="1"/>
</dbReference>
<evidence type="ECO:0000313" key="8">
    <source>
        <dbReference type="Proteomes" id="UP000823775"/>
    </source>
</evidence>
<evidence type="ECO:0000256" key="2">
    <source>
        <dbReference type="ARBA" id="ARBA00022771"/>
    </source>
</evidence>
<keyword evidence="1" id="KW-0479">Metal-binding</keyword>
<feature type="domain" description="B box-type" evidence="6">
    <location>
        <begin position="1"/>
        <end position="48"/>
    </location>
</feature>